<feature type="compositionally biased region" description="Polar residues" evidence="2">
    <location>
        <begin position="799"/>
        <end position="811"/>
    </location>
</feature>
<feature type="region of interest" description="Disordered" evidence="2">
    <location>
        <begin position="531"/>
        <end position="565"/>
    </location>
</feature>
<feature type="compositionally biased region" description="Basic and acidic residues" evidence="2">
    <location>
        <begin position="762"/>
        <end position="772"/>
    </location>
</feature>
<feature type="compositionally biased region" description="Polar residues" evidence="2">
    <location>
        <begin position="324"/>
        <end position="344"/>
    </location>
</feature>
<proteinExistence type="inferred from homology"/>
<evidence type="ECO:0000256" key="1">
    <source>
        <dbReference type="ARBA" id="ARBA00008839"/>
    </source>
</evidence>
<feature type="region of interest" description="Disordered" evidence="2">
    <location>
        <begin position="647"/>
        <end position="745"/>
    </location>
</feature>
<dbReference type="GeneID" id="112045661"/>
<dbReference type="Proteomes" id="UP001652582">
    <property type="component" value="Chromosome 15"/>
</dbReference>
<accession>A0A6J1MT61</accession>
<comment type="similarity">
    <text evidence="1">Belongs to the SAPAP family.</text>
</comment>
<reference evidence="4" key="1">
    <citation type="submission" date="2025-08" db="UniProtKB">
        <authorList>
            <consortium name="RefSeq"/>
        </authorList>
    </citation>
    <scope>IDENTIFICATION</scope>
</reference>
<feature type="compositionally biased region" description="Polar residues" evidence="2">
    <location>
        <begin position="121"/>
        <end position="140"/>
    </location>
</feature>
<feature type="compositionally biased region" description="Polar residues" evidence="2">
    <location>
        <begin position="668"/>
        <end position="687"/>
    </location>
</feature>
<dbReference type="PANTHER" id="PTHR12353:SF1">
    <property type="entry name" value="DISKS LARGE-ASSOCIATED PROTEIN 5"/>
    <property type="match status" value="1"/>
</dbReference>
<keyword evidence="3" id="KW-1185">Reference proteome</keyword>
<feature type="compositionally biased region" description="Pro residues" evidence="2">
    <location>
        <begin position="546"/>
        <end position="562"/>
    </location>
</feature>
<dbReference type="RefSeq" id="XP_023937704.2">
    <property type="nucleotide sequence ID" value="XM_024081936.2"/>
</dbReference>
<feature type="region of interest" description="Disordered" evidence="2">
    <location>
        <begin position="174"/>
        <end position="289"/>
    </location>
</feature>
<dbReference type="PANTHER" id="PTHR12353">
    <property type="entry name" value="DISKS LARGE-ASSOCIATED PROTEIN DAP SAP90/PSD-95-ASSOCIATED PROTEIN"/>
    <property type="match status" value="1"/>
</dbReference>
<feature type="compositionally biased region" description="Polar residues" evidence="2">
    <location>
        <begin position="829"/>
        <end position="838"/>
    </location>
</feature>
<dbReference type="OrthoDB" id="10023951at2759"/>
<feature type="compositionally biased region" description="Polar residues" evidence="2">
    <location>
        <begin position="204"/>
        <end position="223"/>
    </location>
</feature>
<dbReference type="AlphaFoldDB" id="A0A6J1MT61"/>
<evidence type="ECO:0000313" key="4">
    <source>
        <dbReference type="RefSeq" id="XP_023937704.2"/>
    </source>
</evidence>
<feature type="region of interest" description="Disordered" evidence="2">
    <location>
        <begin position="121"/>
        <end position="142"/>
    </location>
</feature>
<gene>
    <name evidence="4" type="primary">LOC112045661</name>
</gene>
<organism evidence="3 4">
    <name type="scientific">Bicyclus anynana</name>
    <name type="common">Squinting bush brown butterfly</name>
    <dbReference type="NCBI Taxonomy" id="110368"/>
    <lineage>
        <taxon>Eukaryota</taxon>
        <taxon>Metazoa</taxon>
        <taxon>Ecdysozoa</taxon>
        <taxon>Arthropoda</taxon>
        <taxon>Hexapoda</taxon>
        <taxon>Insecta</taxon>
        <taxon>Pterygota</taxon>
        <taxon>Neoptera</taxon>
        <taxon>Endopterygota</taxon>
        <taxon>Lepidoptera</taxon>
        <taxon>Glossata</taxon>
        <taxon>Ditrysia</taxon>
        <taxon>Papilionoidea</taxon>
        <taxon>Nymphalidae</taxon>
        <taxon>Satyrinae</taxon>
        <taxon>Satyrini</taxon>
        <taxon>Mycalesina</taxon>
        <taxon>Bicyclus</taxon>
    </lineage>
</organism>
<evidence type="ECO:0000256" key="2">
    <source>
        <dbReference type="SAM" id="MobiDB-lite"/>
    </source>
</evidence>
<feature type="compositionally biased region" description="Polar residues" evidence="2">
    <location>
        <begin position="726"/>
        <end position="745"/>
    </location>
</feature>
<dbReference type="KEGG" id="bany:112045661"/>
<feature type="region of interest" description="Disordered" evidence="2">
    <location>
        <begin position="308"/>
        <end position="379"/>
    </location>
</feature>
<dbReference type="InterPro" id="IPR005026">
    <property type="entry name" value="SAPAP"/>
</dbReference>
<evidence type="ECO:0000313" key="3">
    <source>
        <dbReference type="Proteomes" id="UP001652582"/>
    </source>
</evidence>
<protein>
    <submittedName>
        <fullName evidence="4">Disks large-associated protein 5</fullName>
    </submittedName>
</protein>
<dbReference type="Pfam" id="PF03359">
    <property type="entry name" value="GKAP"/>
    <property type="match status" value="1"/>
</dbReference>
<sequence length="838" mass="93581">MDKALNFSGLLRLQSRDNKHKVKPTQFTSVAGGVKKRLETNVKNKRKTRQTFFDNFRNLPECEPQAEPSLTKGEQRMLQLKKWKEEREKKKQEKLNLKKKPFIVSTVKHVLTYEPLPSMLRPSSSGRVTRSQTSNNVTNNKEVKHKYKFAPKNAAFNPVLKDLVVPPLTVYGREKAAPKKQQPVNNNLLPKPEPRTLRSRTKLNDNATVKQTSNPGLLSNKTKSNTRKTYVINEPTAKTDIKSKIKKNSSNGEEETLAPKVKKSAKSKKSVPSKDHITDSIGNPPESNKSEQIILPIIVVSPTPIEKLAECSSQPSSMEADVENPQSPKATQSLNTKSTPNRPVNTVEGFTPKNPIPKSESSSEEKLRSPKSNNTGWTPEQIALEVQMISPRVYLSRGKENNRKEMLRKIADGLMDDDYCDMGVHHFKNQLNSEIQNMTEKCATWDKIAEQTTLPDEIQEEVLAAVGQARLLMAQKMQQFASLVRRCELPEPGQALVTTGDLQGFWDMVFMQVENIEIRFKKLEQARARGWVAEQPEPTAQRQRRPAPPPKQPARAARPPPTSRMKDIIAAARRAKKADTADVKTFEAGFFSVQSPVKSPATLASPVRAPATPLGRPSLLKSVLSSEAKASAKKSSYAILRASSISKQVDSDDSPYEGNQIHMPPINWNATPGKSILKSQTNPTPKSTGKIKFKLFGDNNEQVQNGDDDKTSRVHKLQDAEKSANPDKSLNSEESQNIADDTSNAAALATDKLQNLKISSETVEKNTEEKENRRKSRRKLGLTAEETTPVMTRSRRKSLQTPASENLNVTRSSRRKKTLLEVNDVKQPVTPSVSGFRK</sequence>
<name>A0A6J1MT61_BICAN</name>
<feature type="compositionally biased region" description="Basic and acidic residues" evidence="2">
    <location>
        <begin position="707"/>
        <end position="725"/>
    </location>
</feature>
<feature type="region of interest" description="Disordered" evidence="2">
    <location>
        <begin position="758"/>
        <end position="838"/>
    </location>
</feature>
<feature type="compositionally biased region" description="Basic residues" evidence="2">
    <location>
        <begin position="260"/>
        <end position="271"/>
    </location>
</feature>
<dbReference type="GO" id="GO:0023052">
    <property type="term" value="P:signaling"/>
    <property type="evidence" value="ECO:0007669"/>
    <property type="project" value="InterPro"/>
</dbReference>